<accession>A0ABN7WIM5</accession>
<feature type="non-terminal residue" evidence="1">
    <location>
        <position position="1"/>
    </location>
</feature>
<feature type="non-terminal residue" evidence="1">
    <location>
        <position position="204"/>
    </location>
</feature>
<gene>
    <name evidence="1" type="ORF">GMARGA_LOCUS31488</name>
</gene>
<comment type="caution">
    <text evidence="1">The sequence shown here is derived from an EMBL/GenBank/DDBJ whole genome shotgun (WGS) entry which is preliminary data.</text>
</comment>
<proteinExistence type="predicted"/>
<evidence type="ECO:0000313" key="2">
    <source>
        <dbReference type="Proteomes" id="UP000789901"/>
    </source>
</evidence>
<organism evidence="1 2">
    <name type="scientific">Gigaspora margarita</name>
    <dbReference type="NCBI Taxonomy" id="4874"/>
    <lineage>
        <taxon>Eukaryota</taxon>
        <taxon>Fungi</taxon>
        <taxon>Fungi incertae sedis</taxon>
        <taxon>Mucoromycota</taxon>
        <taxon>Glomeromycotina</taxon>
        <taxon>Glomeromycetes</taxon>
        <taxon>Diversisporales</taxon>
        <taxon>Gigasporaceae</taxon>
        <taxon>Gigaspora</taxon>
    </lineage>
</organism>
<reference evidence="1 2" key="1">
    <citation type="submission" date="2021-06" db="EMBL/GenBank/DDBJ databases">
        <authorList>
            <person name="Kallberg Y."/>
            <person name="Tangrot J."/>
            <person name="Rosling A."/>
        </authorList>
    </citation>
    <scope>NUCLEOTIDE SEQUENCE [LARGE SCALE GENOMIC DNA]</scope>
    <source>
        <strain evidence="1 2">120-4 pot B 10/14</strain>
    </source>
</reference>
<protein>
    <submittedName>
        <fullName evidence="1">28901_t:CDS:1</fullName>
    </submittedName>
</protein>
<dbReference type="Proteomes" id="UP000789901">
    <property type="component" value="Unassembled WGS sequence"/>
</dbReference>
<keyword evidence="2" id="KW-1185">Reference proteome</keyword>
<dbReference type="EMBL" id="CAJVQB010047090">
    <property type="protein sequence ID" value="CAG8833311.1"/>
    <property type="molecule type" value="Genomic_DNA"/>
</dbReference>
<evidence type="ECO:0000313" key="1">
    <source>
        <dbReference type="EMBL" id="CAG8833311.1"/>
    </source>
</evidence>
<sequence>RFYKKSHIDFLLIDVIRNFGWIEFDPSEDAKMISAIQNIKNVKLSVDNPLYSGIIDSENIISLKPSLLKSLENLEEWKQINSIDLPVKEIMNRHYQERSSLINKSTFTHNILSSIINFISPKIFKHWDQAQSLSAKDCGVRKFGNVIGYITGSDKILYEVFFVEVSYGPFHKDPEPHINEDKIKLGKLGKDSIDRISRLLSTED</sequence>
<name>A0ABN7WIM5_GIGMA</name>